<dbReference type="AlphaFoldDB" id="A0ABD1NTL2"/>
<feature type="compositionally biased region" description="Low complexity" evidence="2">
    <location>
        <begin position="368"/>
        <end position="380"/>
    </location>
</feature>
<accession>A0ABD1NTL2</accession>
<reference evidence="4" key="1">
    <citation type="submission" date="2024-07" db="EMBL/GenBank/DDBJ databases">
        <title>Two chromosome-level genome assemblies of Korean endemic species Abeliophyllum distichum and Forsythia ovata (Oleaceae).</title>
        <authorList>
            <person name="Jang H."/>
        </authorList>
    </citation>
    <scope>NUCLEOTIDE SEQUENCE [LARGE SCALE GENOMIC DNA]</scope>
</reference>
<dbReference type="EMBL" id="JBFOLK010000241">
    <property type="protein sequence ID" value="KAL2454947.1"/>
    <property type="molecule type" value="Genomic_DNA"/>
</dbReference>
<feature type="compositionally biased region" description="Gly residues" evidence="2">
    <location>
        <begin position="152"/>
        <end position="162"/>
    </location>
</feature>
<proteinExistence type="inferred from homology"/>
<keyword evidence="4" id="KW-1185">Reference proteome</keyword>
<dbReference type="PANTHER" id="PTHR31807:SF52">
    <property type="entry name" value="QWRF FAMILY PROTEIN"/>
    <property type="match status" value="1"/>
</dbReference>
<feature type="region of interest" description="Disordered" evidence="2">
    <location>
        <begin position="314"/>
        <end position="396"/>
    </location>
</feature>
<comment type="caution">
    <text evidence="3">The sequence shown here is derived from an EMBL/GenBank/DDBJ whole genome shotgun (WGS) entry which is preliminary data.</text>
</comment>
<organism evidence="3 4">
    <name type="scientific">Abeliophyllum distichum</name>
    <dbReference type="NCBI Taxonomy" id="126358"/>
    <lineage>
        <taxon>Eukaryota</taxon>
        <taxon>Viridiplantae</taxon>
        <taxon>Streptophyta</taxon>
        <taxon>Embryophyta</taxon>
        <taxon>Tracheophyta</taxon>
        <taxon>Spermatophyta</taxon>
        <taxon>Magnoliopsida</taxon>
        <taxon>eudicotyledons</taxon>
        <taxon>Gunneridae</taxon>
        <taxon>Pentapetalae</taxon>
        <taxon>asterids</taxon>
        <taxon>lamiids</taxon>
        <taxon>Lamiales</taxon>
        <taxon>Oleaceae</taxon>
        <taxon>Forsythieae</taxon>
        <taxon>Abeliophyllum</taxon>
    </lineage>
</organism>
<gene>
    <name evidence="3" type="ORF">Adt_47557</name>
</gene>
<sequence length="631" mass="69034">MVATVTSNSKLPSQIPKRTPLLPSESENGTTRRPKAREVTSRYMSLPISSSSNSSSSSSSNNTTSSSNTAGSSPAISSKRFQSPVVSRAGVTTPRNTERAVSVDRRRPVAVEATPSNAERMLVTSMRSLSVSFQGQSISVPVSKAKPPSTAGGVGTPGGGLRKGTPERRKLGVTPVRDQRERENSRPSDQQQQQYRWPGRSRRDNSSFLTHSLDYVPERAKLSGSGTAIKELRKSMIDENSRNKVGVKMKPESYNSEVKRTNKMEIGSNLAILVNSDTETISSECIETGSVAQLRGGQRGIVVPARFWQESDRIHKVPDPSSPRSKVSGLNRTTGPSKLIGAKKFLNESPVSSPRGLSPLRGGMRPASPSKLSTTTSTPLRGMESPTRIRNGAGKVSSDNNACSMLSMSFVTDVRRGKLGESRIVDAHDLRLLYNRQLQWRLVNARAEKALLVQKEMAERSLYNAWISTTKLRHSIKSKRIELQLLRHNLKLYSILKGQEPYLENWDLIDVDHSNAVSGAKEALEASIIRLPVVSGARADVQNLEDAISSAVDVMQAMASSICSLLTKVEQMNFLVSELANVSAREHSSLDECKDSLSTRFLPLQVMHCSLRIHLLQLQGVHASSTKKVSR</sequence>
<feature type="region of interest" description="Disordered" evidence="2">
    <location>
        <begin position="1"/>
        <end position="112"/>
    </location>
</feature>
<evidence type="ECO:0000256" key="1">
    <source>
        <dbReference type="ARBA" id="ARBA00010016"/>
    </source>
</evidence>
<dbReference type="PANTHER" id="PTHR31807">
    <property type="entry name" value="AUGMIN FAMILY MEMBER"/>
    <property type="match status" value="1"/>
</dbReference>
<protein>
    <submittedName>
        <fullName evidence="3">QWRF motif-containing protein 2</fullName>
    </submittedName>
</protein>
<dbReference type="InterPro" id="IPR007573">
    <property type="entry name" value="QWRF"/>
</dbReference>
<feature type="compositionally biased region" description="Basic and acidic residues" evidence="2">
    <location>
        <begin position="177"/>
        <end position="186"/>
    </location>
</feature>
<feature type="compositionally biased region" description="Basic and acidic residues" evidence="2">
    <location>
        <begin position="96"/>
        <end position="109"/>
    </location>
</feature>
<evidence type="ECO:0000313" key="3">
    <source>
        <dbReference type="EMBL" id="KAL2454947.1"/>
    </source>
</evidence>
<comment type="similarity">
    <text evidence="1">Belongs to the QWRF family.</text>
</comment>
<evidence type="ECO:0000313" key="4">
    <source>
        <dbReference type="Proteomes" id="UP001604336"/>
    </source>
</evidence>
<name>A0ABD1NTL2_9LAMI</name>
<feature type="region of interest" description="Disordered" evidence="2">
    <location>
        <begin position="140"/>
        <end position="204"/>
    </location>
</feature>
<feature type="compositionally biased region" description="Low complexity" evidence="2">
    <location>
        <begin position="45"/>
        <end position="78"/>
    </location>
</feature>
<feature type="compositionally biased region" description="Polar residues" evidence="2">
    <location>
        <begin position="1"/>
        <end position="12"/>
    </location>
</feature>
<evidence type="ECO:0000256" key="2">
    <source>
        <dbReference type="SAM" id="MobiDB-lite"/>
    </source>
</evidence>
<feature type="compositionally biased region" description="Polar residues" evidence="2">
    <location>
        <begin position="322"/>
        <end position="336"/>
    </location>
</feature>
<dbReference type="Pfam" id="PF04484">
    <property type="entry name" value="QWRF"/>
    <property type="match status" value="1"/>
</dbReference>
<dbReference type="Proteomes" id="UP001604336">
    <property type="component" value="Unassembled WGS sequence"/>
</dbReference>